<dbReference type="Gene3D" id="3.90.550.10">
    <property type="entry name" value="Spore Coat Polysaccharide Biosynthesis Protein SpsA, Chain A"/>
    <property type="match status" value="1"/>
</dbReference>
<sequence>MIKRNKPVSHSENMFQLGYQKGYQEGVNQGKQSFGTYFEGTSIIIPSYNQKGLLLECIESIEAYTAPPYEIIVIDNGSEDGTAEQLIGRRGTIRVVKNEQNLGFARAINIGLMMAKGNYIVLMNNDVLVTEGWLDQLLNCLNSNTMIGAVGPVTNYISGEQQIGVPYEDIQGMREFSIAFNKTDATKWKICDRLVGFCILMPRSTFEDVGYLDEGYEIGNFEDDDWILRLRFQGKQMMIAGDTFVHHYGSVTMKGLGQQGFIQVNQRNEDFFTQKWGRGFELLANMKLNMRSNSHSLRSIDFFPSHVFIKSWSGRIYWLANGIKHPVPDSIQIEHAAATRLSVIELLNIPTGPTYNPAVHQPNQQDLEGRFIFTADGHYYQIENSHLREFTSSYACQQWGVLTQCIEMHIPDLPQGLPILPPLRLQSHDL</sequence>
<dbReference type="Pfam" id="PF00535">
    <property type="entry name" value="Glycos_transf_2"/>
    <property type="match status" value="1"/>
</dbReference>
<proteinExistence type="predicted"/>
<name>A0ABS4FYV4_9BACL</name>
<comment type="caution">
    <text evidence="2">The sequence shown here is derived from an EMBL/GenBank/DDBJ whole genome shotgun (WGS) entry which is preliminary data.</text>
</comment>
<dbReference type="Proteomes" id="UP001519272">
    <property type="component" value="Unassembled WGS sequence"/>
</dbReference>
<feature type="domain" description="Glycosyltransferase 2-like" evidence="1">
    <location>
        <begin position="42"/>
        <end position="209"/>
    </location>
</feature>
<evidence type="ECO:0000313" key="3">
    <source>
        <dbReference type="Proteomes" id="UP001519272"/>
    </source>
</evidence>
<dbReference type="InterPro" id="IPR029044">
    <property type="entry name" value="Nucleotide-diphossugar_trans"/>
</dbReference>
<dbReference type="PANTHER" id="PTHR43179">
    <property type="entry name" value="RHAMNOSYLTRANSFERASE WBBL"/>
    <property type="match status" value="1"/>
</dbReference>
<accession>A0ABS4FYV4</accession>
<organism evidence="2 3">
    <name type="scientific">Paenibacillus turicensis</name>
    <dbReference type="NCBI Taxonomy" id="160487"/>
    <lineage>
        <taxon>Bacteria</taxon>
        <taxon>Bacillati</taxon>
        <taxon>Bacillota</taxon>
        <taxon>Bacilli</taxon>
        <taxon>Bacillales</taxon>
        <taxon>Paenibacillaceae</taxon>
        <taxon>Paenibacillus</taxon>
    </lineage>
</organism>
<dbReference type="EMBL" id="JAGGKG010000034">
    <property type="protein sequence ID" value="MBP1907758.1"/>
    <property type="molecule type" value="Genomic_DNA"/>
</dbReference>
<dbReference type="SUPFAM" id="SSF53448">
    <property type="entry name" value="Nucleotide-diphospho-sugar transferases"/>
    <property type="match status" value="1"/>
</dbReference>
<dbReference type="CDD" id="cd04186">
    <property type="entry name" value="GT_2_like_c"/>
    <property type="match status" value="1"/>
</dbReference>
<evidence type="ECO:0000313" key="2">
    <source>
        <dbReference type="EMBL" id="MBP1907758.1"/>
    </source>
</evidence>
<gene>
    <name evidence="2" type="ORF">J2Z32_004439</name>
</gene>
<dbReference type="InterPro" id="IPR001173">
    <property type="entry name" value="Glyco_trans_2-like"/>
</dbReference>
<dbReference type="RefSeq" id="WP_245251700.1">
    <property type="nucleotide sequence ID" value="NZ_JAGGKG010000034.1"/>
</dbReference>
<dbReference type="PANTHER" id="PTHR43179:SF7">
    <property type="entry name" value="RHAMNOSYLTRANSFERASE WBBL"/>
    <property type="match status" value="1"/>
</dbReference>
<protein>
    <submittedName>
        <fullName evidence="2">GT2 family glycosyltransferase</fullName>
    </submittedName>
</protein>
<reference evidence="2 3" key="1">
    <citation type="submission" date="2021-03" db="EMBL/GenBank/DDBJ databases">
        <title>Genomic Encyclopedia of Type Strains, Phase IV (KMG-IV): sequencing the most valuable type-strain genomes for metagenomic binning, comparative biology and taxonomic classification.</title>
        <authorList>
            <person name="Goeker M."/>
        </authorList>
    </citation>
    <scope>NUCLEOTIDE SEQUENCE [LARGE SCALE GENOMIC DNA]</scope>
    <source>
        <strain evidence="2 3">DSM 14349</strain>
    </source>
</reference>
<keyword evidence="3" id="KW-1185">Reference proteome</keyword>
<evidence type="ECO:0000259" key="1">
    <source>
        <dbReference type="Pfam" id="PF00535"/>
    </source>
</evidence>